<dbReference type="RefSeq" id="XP_044546953.1">
    <property type="nucleotide sequence ID" value="XM_044696103.1"/>
</dbReference>
<dbReference type="SUPFAM" id="SSF50978">
    <property type="entry name" value="WD40 repeat-like"/>
    <property type="match status" value="1"/>
</dbReference>
<feature type="region of interest" description="Disordered" evidence="7">
    <location>
        <begin position="280"/>
        <end position="318"/>
    </location>
</feature>
<dbReference type="SMART" id="SM00320">
    <property type="entry name" value="WD40"/>
    <property type="match status" value="7"/>
</dbReference>
<feature type="region of interest" description="Disordered" evidence="7">
    <location>
        <begin position="1"/>
        <end position="33"/>
    </location>
</feature>
<dbReference type="PROSITE" id="PS00678">
    <property type="entry name" value="WD_REPEATS_1"/>
    <property type="match status" value="2"/>
</dbReference>
<keyword evidence="10" id="KW-1185">Reference proteome</keyword>
<accession>A0AA88KIZ4</accession>
<evidence type="ECO:0000256" key="1">
    <source>
        <dbReference type="ARBA" id="ARBA00009616"/>
    </source>
</evidence>
<dbReference type="InterPro" id="IPR020472">
    <property type="entry name" value="WD40_PAC1"/>
</dbReference>
<gene>
    <name evidence="9" type="ORF">C9374_006262</name>
</gene>
<dbReference type="Proteomes" id="UP000816034">
    <property type="component" value="Unassembled WGS sequence"/>
</dbReference>
<keyword evidence="5" id="KW-0175">Coiled coil</keyword>
<keyword evidence="3" id="KW-0677">Repeat</keyword>
<keyword evidence="2 6" id="KW-0853">WD repeat</keyword>
<evidence type="ECO:0000259" key="8">
    <source>
        <dbReference type="Pfam" id="PF08232"/>
    </source>
</evidence>
<dbReference type="Gene3D" id="2.130.10.10">
    <property type="entry name" value="YVTN repeat-like/Quinoprotein amine dehydrogenase"/>
    <property type="match status" value="3"/>
</dbReference>
<evidence type="ECO:0000313" key="10">
    <source>
        <dbReference type="Proteomes" id="UP000816034"/>
    </source>
</evidence>
<dbReference type="InterPro" id="IPR036322">
    <property type="entry name" value="WD40_repeat_dom_sf"/>
</dbReference>
<evidence type="ECO:0000256" key="2">
    <source>
        <dbReference type="ARBA" id="ARBA00022574"/>
    </source>
</evidence>
<reference evidence="9 10" key="1">
    <citation type="journal article" date="2018" name="BMC Genomics">
        <title>The genome of Naegleria lovaniensis, the basis for a comparative approach to unravel pathogenicity factors of the human pathogenic amoeba N. fowleri.</title>
        <authorList>
            <person name="Liechti N."/>
            <person name="Schurch N."/>
            <person name="Bruggmann R."/>
            <person name="Wittwer M."/>
        </authorList>
    </citation>
    <scope>NUCLEOTIDE SEQUENCE [LARGE SCALE GENOMIC DNA]</scope>
    <source>
        <strain evidence="9 10">ATCC 30569</strain>
    </source>
</reference>
<evidence type="ECO:0000256" key="3">
    <source>
        <dbReference type="ARBA" id="ARBA00022737"/>
    </source>
</evidence>
<feature type="compositionally biased region" description="Basic and acidic residues" evidence="7">
    <location>
        <begin position="297"/>
        <end position="318"/>
    </location>
</feature>
<protein>
    <recommendedName>
        <fullName evidence="8">Striatin N-terminal domain-containing protein</fullName>
    </recommendedName>
</protein>
<feature type="repeat" description="WD" evidence="6">
    <location>
        <begin position="660"/>
        <end position="701"/>
    </location>
</feature>
<evidence type="ECO:0000313" key="9">
    <source>
        <dbReference type="EMBL" id="KAG2381273.1"/>
    </source>
</evidence>
<dbReference type="GO" id="GO:0005516">
    <property type="term" value="F:calmodulin binding"/>
    <property type="evidence" value="ECO:0007669"/>
    <property type="project" value="UniProtKB-KW"/>
</dbReference>
<evidence type="ECO:0000256" key="7">
    <source>
        <dbReference type="SAM" id="MobiDB-lite"/>
    </source>
</evidence>
<feature type="repeat" description="WD" evidence="6">
    <location>
        <begin position="523"/>
        <end position="564"/>
    </location>
</feature>
<evidence type="ECO:0000256" key="4">
    <source>
        <dbReference type="ARBA" id="ARBA00022860"/>
    </source>
</evidence>
<dbReference type="AlphaFoldDB" id="A0AA88KIZ4"/>
<keyword evidence="4" id="KW-0112">Calmodulin-binding</keyword>
<evidence type="ECO:0000256" key="5">
    <source>
        <dbReference type="ARBA" id="ARBA00023054"/>
    </source>
</evidence>
<dbReference type="PANTHER" id="PTHR15653">
    <property type="entry name" value="STRIATIN"/>
    <property type="match status" value="1"/>
</dbReference>
<dbReference type="CDD" id="cd00200">
    <property type="entry name" value="WD40"/>
    <property type="match status" value="1"/>
</dbReference>
<dbReference type="InterPro" id="IPR051488">
    <property type="entry name" value="WD_repeat_striatin"/>
</dbReference>
<dbReference type="PROSITE" id="PS50082">
    <property type="entry name" value="WD_REPEATS_2"/>
    <property type="match status" value="4"/>
</dbReference>
<comment type="caution">
    <text evidence="9">The sequence shown here is derived from an EMBL/GenBank/DDBJ whole genome shotgun (WGS) entry which is preliminary data.</text>
</comment>
<dbReference type="PANTHER" id="PTHR15653:SF0">
    <property type="entry name" value="CONNECTOR OF KINASE TO AP-1, ISOFORM E"/>
    <property type="match status" value="1"/>
</dbReference>
<proteinExistence type="inferred from homology"/>
<feature type="domain" description="Striatin N-terminal" evidence="8">
    <location>
        <begin position="60"/>
        <end position="213"/>
    </location>
</feature>
<feature type="repeat" description="WD" evidence="6">
    <location>
        <begin position="422"/>
        <end position="463"/>
    </location>
</feature>
<dbReference type="PRINTS" id="PR00320">
    <property type="entry name" value="GPROTEINBRPT"/>
</dbReference>
<dbReference type="PROSITE" id="PS50294">
    <property type="entry name" value="WD_REPEATS_REGION"/>
    <property type="match status" value="3"/>
</dbReference>
<feature type="region of interest" description="Disordered" evidence="7">
    <location>
        <begin position="160"/>
        <end position="197"/>
    </location>
</feature>
<dbReference type="Pfam" id="PF00400">
    <property type="entry name" value="WD40"/>
    <property type="match status" value="5"/>
</dbReference>
<feature type="compositionally biased region" description="Low complexity" evidence="7">
    <location>
        <begin position="162"/>
        <end position="174"/>
    </location>
</feature>
<dbReference type="Gene3D" id="1.20.5.300">
    <property type="match status" value="1"/>
</dbReference>
<organism evidence="9 10">
    <name type="scientific">Naegleria lovaniensis</name>
    <name type="common">Amoeba</name>
    <dbReference type="NCBI Taxonomy" id="51637"/>
    <lineage>
        <taxon>Eukaryota</taxon>
        <taxon>Discoba</taxon>
        <taxon>Heterolobosea</taxon>
        <taxon>Tetramitia</taxon>
        <taxon>Eutetramitia</taxon>
        <taxon>Vahlkampfiidae</taxon>
        <taxon>Naegleria</taxon>
    </lineage>
</organism>
<dbReference type="GeneID" id="68098716"/>
<feature type="compositionally biased region" description="Polar residues" evidence="7">
    <location>
        <begin position="175"/>
        <end position="194"/>
    </location>
</feature>
<dbReference type="InterPro" id="IPR019775">
    <property type="entry name" value="WD40_repeat_CS"/>
</dbReference>
<name>A0AA88KIZ4_NAELO</name>
<comment type="similarity">
    <text evidence="1">Belongs to the WD repeat striatin family.</text>
</comment>
<sequence length="738" mass="82224">MSGFSSASQPFSNGSSSNNNPFQTPPVSSSLLMEGSSNSGGFYSMNTVNNAVLQNLNFPTTINFLQREFRKFENERELWELERGELSTTIAHLESFRKSQEKIQYDLLRRIKMLEFALRTERSKFSTLVDHIRKTESSDESYKKNLLSFCESLVTTAKPVVSSSSQQNNPSSSPATTANTNLQQNGSSNTTSTPLAKPKSLEIMRNYLKEIESSDLWSLIADIPENTPSNMMNAQYVLSSTDPKSIGLATQELSVASESDHTTATTSSISMTNHTGYSEYESTISSTTDTLPTQNSDSHKSKNLEKSRNEENTAEAEDMKKFITQLRQRGYSDKTIEKTIGEKIPEDMLEEVKPWKDEDSQLSSDGLSLLGKKKPSWKLEDIVVKNDYTSELSTKSDFESGSSFNSQSLSSKPISWKPKYTLKHHLDSVRSIAFHPTENYLISGSEDCTVKVWNVTKLNKSKANEPIQTLRGHTGAVYTVLCGSGQVFSAGQDDTIIVWNIPPLDHNPYTNYGYATPFLHTSLTGHSDAIWSLSLHETSHLLLSASADETVMVWDYESSTSPLLKTFSLSKIGTPTYVSFLPNDNSKFVVSFSNSKLGLFDTEMGRPIWVSDSLGDESKSSQHLIYQFECHGKVPMIITAHEDKKIRYYDSSSGKVINEMVGHKEAVTSVSVDSNGLYFASVGHDSSLRIWDIASKHCIQELPAHRKKYDEAIHEVSYHPTKSLLATCGADSIIKMYC</sequence>
<evidence type="ECO:0000256" key="6">
    <source>
        <dbReference type="PROSITE-ProRule" id="PRU00221"/>
    </source>
</evidence>
<dbReference type="Pfam" id="PF08232">
    <property type="entry name" value="Striatin"/>
    <property type="match status" value="1"/>
</dbReference>
<dbReference type="InterPro" id="IPR013258">
    <property type="entry name" value="Striatin_N"/>
</dbReference>
<dbReference type="InterPro" id="IPR015943">
    <property type="entry name" value="WD40/YVTN_repeat-like_dom_sf"/>
</dbReference>
<dbReference type="EMBL" id="PYSW02000027">
    <property type="protein sequence ID" value="KAG2381273.1"/>
    <property type="molecule type" value="Genomic_DNA"/>
</dbReference>
<feature type="repeat" description="WD" evidence="6">
    <location>
        <begin position="470"/>
        <end position="501"/>
    </location>
</feature>
<dbReference type="InterPro" id="IPR001680">
    <property type="entry name" value="WD40_rpt"/>
</dbReference>